<organism evidence="4 5">
    <name type="scientific">Haloarchaeobius litoreus</name>
    <dbReference type="NCBI Taxonomy" id="755306"/>
    <lineage>
        <taxon>Archaea</taxon>
        <taxon>Methanobacteriati</taxon>
        <taxon>Methanobacteriota</taxon>
        <taxon>Stenosarchaea group</taxon>
        <taxon>Halobacteria</taxon>
        <taxon>Halobacteriales</taxon>
        <taxon>Halorubellaceae</taxon>
        <taxon>Haloarchaeobius</taxon>
    </lineage>
</organism>
<reference evidence="4 5" key="1">
    <citation type="journal article" date="2019" name="Int. J. Syst. Evol. Microbiol.">
        <title>The Global Catalogue of Microorganisms (GCM) 10K type strain sequencing project: providing services to taxonomists for standard genome sequencing and annotation.</title>
        <authorList>
            <consortium name="The Broad Institute Genomics Platform"/>
            <consortium name="The Broad Institute Genome Sequencing Center for Infectious Disease"/>
            <person name="Wu L."/>
            <person name="Ma J."/>
        </authorList>
    </citation>
    <scope>NUCLEOTIDE SEQUENCE [LARGE SCALE GENOMIC DNA]</scope>
    <source>
        <strain evidence="4 5">CGMCC 1.10390</strain>
    </source>
</reference>
<evidence type="ECO:0000256" key="2">
    <source>
        <dbReference type="ARBA" id="ARBA00023315"/>
    </source>
</evidence>
<dbReference type="InterPro" id="IPR016181">
    <property type="entry name" value="Acyl_CoA_acyltransferase"/>
</dbReference>
<sequence length="175" mass="18990">MQIRVATEDDVEAIGRVHEASIRGLGSRTYDDEQVGAWAAGVESADYSAVTDENFYFIVAEAGSAAVDDHPVVGFGTLARREPDGYEADVDAEVTAVYVHPDVARGGVGTALLDDLERQARAEGFRSLGLTASTNAVPFYEAHGYERIRERRHEFSGHEGLGVEGTVVEMWKTLD</sequence>
<feature type="domain" description="N-acetyltransferase" evidence="3">
    <location>
        <begin position="1"/>
        <end position="175"/>
    </location>
</feature>
<dbReference type="CDD" id="cd04301">
    <property type="entry name" value="NAT_SF"/>
    <property type="match status" value="1"/>
</dbReference>
<keyword evidence="2 4" id="KW-0012">Acyltransferase</keyword>
<evidence type="ECO:0000313" key="4">
    <source>
        <dbReference type="EMBL" id="MFD1645664.1"/>
    </source>
</evidence>
<keyword evidence="1 4" id="KW-0808">Transferase</keyword>
<name>A0ABD6DH87_9EURY</name>
<dbReference type="EMBL" id="JBHUDO010000002">
    <property type="protein sequence ID" value="MFD1645664.1"/>
    <property type="molecule type" value="Genomic_DNA"/>
</dbReference>
<evidence type="ECO:0000259" key="3">
    <source>
        <dbReference type="PROSITE" id="PS51186"/>
    </source>
</evidence>
<dbReference type="PANTHER" id="PTHR43877:SF1">
    <property type="entry name" value="ACETYLTRANSFERASE"/>
    <property type="match status" value="1"/>
</dbReference>
<dbReference type="GO" id="GO:0016746">
    <property type="term" value="F:acyltransferase activity"/>
    <property type="evidence" value="ECO:0007669"/>
    <property type="project" value="UniProtKB-KW"/>
</dbReference>
<dbReference type="Proteomes" id="UP001597034">
    <property type="component" value="Unassembled WGS sequence"/>
</dbReference>
<dbReference type="Pfam" id="PF13673">
    <property type="entry name" value="Acetyltransf_10"/>
    <property type="match status" value="1"/>
</dbReference>
<dbReference type="SUPFAM" id="SSF55729">
    <property type="entry name" value="Acyl-CoA N-acyltransferases (Nat)"/>
    <property type="match status" value="1"/>
</dbReference>
<dbReference type="EC" id="2.3.-.-" evidence="4"/>
<proteinExistence type="predicted"/>
<dbReference type="AlphaFoldDB" id="A0ABD6DH87"/>
<dbReference type="PANTHER" id="PTHR43877">
    <property type="entry name" value="AMINOALKYLPHOSPHONATE N-ACETYLTRANSFERASE-RELATED-RELATED"/>
    <property type="match status" value="1"/>
</dbReference>
<evidence type="ECO:0000313" key="5">
    <source>
        <dbReference type="Proteomes" id="UP001597034"/>
    </source>
</evidence>
<keyword evidence="5" id="KW-1185">Reference proteome</keyword>
<gene>
    <name evidence="4" type="ORF">ACFSBL_08220</name>
</gene>
<accession>A0ABD6DH87</accession>
<dbReference type="Gene3D" id="3.40.630.30">
    <property type="match status" value="1"/>
</dbReference>
<comment type="caution">
    <text evidence="4">The sequence shown here is derived from an EMBL/GenBank/DDBJ whole genome shotgun (WGS) entry which is preliminary data.</text>
</comment>
<evidence type="ECO:0000256" key="1">
    <source>
        <dbReference type="ARBA" id="ARBA00022679"/>
    </source>
</evidence>
<dbReference type="InterPro" id="IPR000182">
    <property type="entry name" value="GNAT_dom"/>
</dbReference>
<dbReference type="InterPro" id="IPR050832">
    <property type="entry name" value="Bact_Acetyltransf"/>
</dbReference>
<dbReference type="PROSITE" id="PS51186">
    <property type="entry name" value="GNAT"/>
    <property type="match status" value="1"/>
</dbReference>
<dbReference type="RefSeq" id="WP_256398821.1">
    <property type="nucleotide sequence ID" value="NZ_JANHJR010000001.1"/>
</dbReference>
<protein>
    <submittedName>
        <fullName evidence="4">GNAT family N-acetyltransferase</fullName>
        <ecNumber evidence="4">2.3.-.-</ecNumber>
    </submittedName>
</protein>